<evidence type="ECO:0000256" key="2">
    <source>
        <dbReference type="ARBA" id="ARBA00023002"/>
    </source>
</evidence>
<dbReference type="AlphaFoldDB" id="A0A942YFD7"/>
<protein>
    <submittedName>
        <fullName evidence="4">SDR family NAD(P)-dependent oxidoreductase</fullName>
    </submittedName>
</protein>
<organism evidence="4">
    <name type="scientific">Neobacillus citreus</name>
    <dbReference type="NCBI Taxonomy" id="2833578"/>
    <lineage>
        <taxon>Bacteria</taxon>
        <taxon>Bacillati</taxon>
        <taxon>Bacillota</taxon>
        <taxon>Bacilli</taxon>
        <taxon>Bacillales</taxon>
        <taxon>Bacillaceae</taxon>
        <taxon>Neobacillus</taxon>
    </lineage>
</organism>
<dbReference type="InterPro" id="IPR020904">
    <property type="entry name" value="Sc_DH/Rdtase_CS"/>
</dbReference>
<sequence>MDITNRTALVVGGTSGIGRGFARRLADAGSTVVVGGRDTDRVDDLETVTIDVTDPGSIARAREEVLAGHPDLDLVVTMSGVMLFEDLRDPGHFARSETTIDVNLLGTIRVLDAFTPHLLHQGHGDVITVTSGIAFMPFPLMPTYGASKAAVHAYSEALRQQLADTGVGVTELIPPAVATAGQERVNPNALPLEGFLDEALGLLTQTPTPNEIVVERAQALRWAERDGTYADLLEQRSRSLSTLRDH</sequence>
<comment type="caution">
    <text evidence="4">The sequence shown here is derived from an EMBL/GenBank/DDBJ whole genome shotgun (WGS) entry which is preliminary data.</text>
</comment>
<evidence type="ECO:0000256" key="3">
    <source>
        <dbReference type="RuleBase" id="RU000363"/>
    </source>
</evidence>
<dbReference type="PRINTS" id="PR00080">
    <property type="entry name" value="SDRFAMILY"/>
</dbReference>
<dbReference type="InterPro" id="IPR036291">
    <property type="entry name" value="NAD(P)-bd_dom_sf"/>
</dbReference>
<comment type="similarity">
    <text evidence="1 3">Belongs to the short-chain dehydrogenases/reductases (SDR) family.</text>
</comment>
<dbReference type="EMBL" id="JAGYPE010000008">
    <property type="protein sequence ID" value="MBS4187570.1"/>
    <property type="molecule type" value="Genomic_DNA"/>
</dbReference>
<dbReference type="PANTHER" id="PTHR44169">
    <property type="entry name" value="NADPH-DEPENDENT 1-ACYLDIHYDROXYACETONE PHOSPHATE REDUCTASE"/>
    <property type="match status" value="1"/>
</dbReference>
<dbReference type="InterPro" id="IPR002347">
    <property type="entry name" value="SDR_fam"/>
</dbReference>
<proteinExistence type="inferred from homology"/>
<evidence type="ECO:0000256" key="1">
    <source>
        <dbReference type="ARBA" id="ARBA00006484"/>
    </source>
</evidence>
<accession>A0A942YFD7</accession>
<dbReference type="Gene3D" id="3.40.50.720">
    <property type="entry name" value="NAD(P)-binding Rossmann-like Domain"/>
    <property type="match status" value="1"/>
</dbReference>
<reference evidence="4" key="1">
    <citation type="submission" date="2021-05" db="EMBL/GenBank/DDBJ databases">
        <title>Novel Bacillus species.</title>
        <authorList>
            <person name="Liu G."/>
        </authorList>
    </citation>
    <scope>NUCLEOTIDE SEQUENCE</scope>
    <source>
        <strain evidence="4">FJAT-50051</strain>
    </source>
</reference>
<gene>
    <name evidence="4" type="ORF">KHB02_40045</name>
</gene>
<dbReference type="PROSITE" id="PS00061">
    <property type="entry name" value="ADH_SHORT"/>
    <property type="match status" value="1"/>
</dbReference>
<dbReference type="Pfam" id="PF00106">
    <property type="entry name" value="adh_short"/>
    <property type="match status" value="1"/>
</dbReference>
<keyword evidence="2" id="KW-0560">Oxidoreductase</keyword>
<evidence type="ECO:0000313" key="4">
    <source>
        <dbReference type="EMBL" id="MBS4187570.1"/>
    </source>
</evidence>
<dbReference type="SUPFAM" id="SSF51735">
    <property type="entry name" value="NAD(P)-binding Rossmann-fold domains"/>
    <property type="match status" value="1"/>
</dbReference>
<dbReference type="GO" id="GO:0016491">
    <property type="term" value="F:oxidoreductase activity"/>
    <property type="evidence" value="ECO:0007669"/>
    <property type="project" value="UniProtKB-KW"/>
</dbReference>
<name>A0A942YFD7_9BACI</name>
<dbReference type="PRINTS" id="PR00081">
    <property type="entry name" value="GDHRDH"/>
</dbReference>
<dbReference type="PANTHER" id="PTHR44169:SF6">
    <property type="entry name" value="NADPH-DEPENDENT 1-ACYLDIHYDROXYACETONE PHOSPHATE REDUCTASE"/>
    <property type="match status" value="1"/>
</dbReference>